<accession>A0ABW7FJU2</accession>
<dbReference type="NCBIfam" id="TIGR02532">
    <property type="entry name" value="IV_pilin_GFxxxE"/>
    <property type="match status" value="1"/>
</dbReference>
<feature type="transmembrane region" description="Helical" evidence="2">
    <location>
        <begin position="20"/>
        <end position="41"/>
    </location>
</feature>
<dbReference type="PANTHER" id="PTHR30093">
    <property type="entry name" value="GENERAL SECRETION PATHWAY PROTEIN G"/>
    <property type="match status" value="1"/>
</dbReference>
<protein>
    <submittedName>
        <fullName evidence="3">Type IV pilin protein</fullName>
    </submittedName>
</protein>
<dbReference type="InterPro" id="IPR000983">
    <property type="entry name" value="Bac_GSPG_pilin"/>
</dbReference>
<dbReference type="PRINTS" id="PR00813">
    <property type="entry name" value="BCTERIALGSPG"/>
</dbReference>
<keyword evidence="1" id="KW-0488">Methylation</keyword>
<evidence type="ECO:0000256" key="1">
    <source>
        <dbReference type="ARBA" id="ARBA00022481"/>
    </source>
</evidence>
<comment type="caution">
    <text evidence="3">The sequence shown here is derived from an EMBL/GenBank/DDBJ whole genome shotgun (WGS) entry which is preliminary data.</text>
</comment>
<sequence length="158" mass="17287">MKKAAMYRPHRLHSTRGFTLIELMIGVAIVAVLAAVAVPQYTTYVTRSRLADASTGLATMRAQMERYFQDNRTFANVGTTFISPCNNATESTRTFGNFVISCINTLDANEFTLQATGSGPVSDFKFTINHQDVRATTAAPTGWGTCTSKWIMKKGDAC</sequence>
<dbReference type="InterPro" id="IPR012902">
    <property type="entry name" value="N_methyl_site"/>
</dbReference>
<keyword evidence="4" id="KW-1185">Reference proteome</keyword>
<dbReference type="Gene3D" id="3.30.700.10">
    <property type="entry name" value="Glycoprotein, Type 4 Pilin"/>
    <property type="match status" value="1"/>
</dbReference>
<reference evidence="3 4" key="1">
    <citation type="submission" date="2024-08" db="EMBL/GenBank/DDBJ databases">
        <authorList>
            <person name="Lu H."/>
        </authorList>
    </citation>
    <scope>NUCLEOTIDE SEQUENCE [LARGE SCALE GENOMIC DNA]</scope>
    <source>
        <strain evidence="3 4">LKC17W</strain>
    </source>
</reference>
<dbReference type="Pfam" id="PF16732">
    <property type="entry name" value="ComP_DUS"/>
    <property type="match status" value="1"/>
</dbReference>
<dbReference type="Pfam" id="PF07963">
    <property type="entry name" value="N_methyl"/>
    <property type="match status" value="1"/>
</dbReference>
<dbReference type="PROSITE" id="PS00409">
    <property type="entry name" value="PROKAR_NTER_METHYL"/>
    <property type="match status" value="1"/>
</dbReference>
<keyword evidence="2" id="KW-0472">Membrane</keyword>
<organism evidence="3 4">
    <name type="scientific">Pelomonas margarita</name>
    <dbReference type="NCBI Taxonomy" id="3299031"/>
    <lineage>
        <taxon>Bacteria</taxon>
        <taxon>Pseudomonadati</taxon>
        <taxon>Pseudomonadota</taxon>
        <taxon>Betaproteobacteria</taxon>
        <taxon>Burkholderiales</taxon>
        <taxon>Sphaerotilaceae</taxon>
        <taxon>Roseateles</taxon>
    </lineage>
</organism>
<dbReference type="InterPro" id="IPR045584">
    <property type="entry name" value="Pilin-like"/>
</dbReference>
<evidence type="ECO:0000313" key="3">
    <source>
        <dbReference type="EMBL" id="MFG6441585.1"/>
    </source>
</evidence>
<keyword evidence="2" id="KW-1133">Transmembrane helix</keyword>
<dbReference type="SUPFAM" id="SSF54523">
    <property type="entry name" value="Pili subunits"/>
    <property type="match status" value="1"/>
</dbReference>
<evidence type="ECO:0000313" key="4">
    <source>
        <dbReference type="Proteomes" id="UP001606301"/>
    </source>
</evidence>
<keyword evidence="2" id="KW-0812">Transmembrane</keyword>
<dbReference type="InterPro" id="IPR031982">
    <property type="entry name" value="PilE-like"/>
</dbReference>
<name>A0ABW7FJU2_9BURK</name>
<proteinExistence type="predicted"/>
<dbReference type="EMBL" id="JBIGHW010000006">
    <property type="protein sequence ID" value="MFG6441585.1"/>
    <property type="molecule type" value="Genomic_DNA"/>
</dbReference>
<dbReference type="Proteomes" id="UP001606301">
    <property type="component" value="Unassembled WGS sequence"/>
</dbReference>
<gene>
    <name evidence="3" type="ORF">ACG0Z3_12940</name>
</gene>
<evidence type="ECO:0000256" key="2">
    <source>
        <dbReference type="SAM" id="Phobius"/>
    </source>
</evidence>
<dbReference type="PANTHER" id="PTHR30093:SF47">
    <property type="entry name" value="TYPE IV PILUS NON-CORE MINOR PILIN PILE"/>
    <property type="match status" value="1"/>
</dbReference>